<evidence type="ECO:0000313" key="3">
    <source>
        <dbReference type="Proteomes" id="UP000054662"/>
    </source>
</evidence>
<feature type="transmembrane region" description="Helical" evidence="1">
    <location>
        <begin position="554"/>
        <end position="576"/>
    </location>
</feature>
<dbReference type="EMBL" id="LNZC01000012">
    <property type="protein sequence ID" value="KTD79685.1"/>
    <property type="molecule type" value="Genomic_DNA"/>
</dbReference>
<keyword evidence="1" id="KW-1133">Transmembrane helix</keyword>
<organism evidence="2 3">
    <name type="scientific">Legionella worsleiensis</name>
    <dbReference type="NCBI Taxonomy" id="45076"/>
    <lineage>
        <taxon>Bacteria</taxon>
        <taxon>Pseudomonadati</taxon>
        <taxon>Pseudomonadota</taxon>
        <taxon>Gammaproteobacteria</taxon>
        <taxon>Legionellales</taxon>
        <taxon>Legionellaceae</taxon>
        <taxon>Legionella</taxon>
    </lineage>
</organism>
<dbReference type="Proteomes" id="UP000054662">
    <property type="component" value="Unassembled WGS sequence"/>
</dbReference>
<dbReference type="AlphaFoldDB" id="A0A0W1AED3"/>
<proteinExistence type="predicted"/>
<comment type="caution">
    <text evidence="2">The sequence shown here is derived from an EMBL/GenBank/DDBJ whole genome shotgun (WGS) entry which is preliminary data.</text>
</comment>
<feature type="transmembrane region" description="Helical" evidence="1">
    <location>
        <begin position="381"/>
        <end position="399"/>
    </location>
</feature>
<accession>A0A0W1AED3</accession>
<protein>
    <submittedName>
        <fullName evidence="2">Coiled-coil protein</fullName>
    </submittedName>
</protein>
<dbReference type="RefSeq" id="WP_058493014.1">
    <property type="nucleotide sequence ID" value="NZ_CBCRUR010000001.1"/>
</dbReference>
<evidence type="ECO:0000256" key="1">
    <source>
        <dbReference type="SAM" id="Phobius"/>
    </source>
</evidence>
<dbReference type="PATRIC" id="fig|45076.6.peg.1310"/>
<reference evidence="2 3" key="1">
    <citation type="submission" date="2015-11" db="EMBL/GenBank/DDBJ databases">
        <title>Genomic analysis of 38 Legionella species identifies large and diverse effector repertoires.</title>
        <authorList>
            <person name="Burstein D."/>
            <person name="Amaro F."/>
            <person name="Zusman T."/>
            <person name="Lifshitz Z."/>
            <person name="Cohen O."/>
            <person name="Gilbert J.A."/>
            <person name="Pupko T."/>
            <person name="Shuman H.A."/>
            <person name="Segal G."/>
        </authorList>
    </citation>
    <scope>NUCLEOTIDE SEQUENCE [LARGE SCALE GENOMIC DNA]</scope>
    <source>
        <strain evidence="2 3">ATCC 49508</strain>
    </source>
</reference>
<feature type="transmembrane region" description="Helical" evidence="1">
    <location>
        <begin position="485"/>
        <end position="504"/>
    </location>
</feature>
<dbReference type="STRING" id="45076.Lwor_1199"/>
<evidence type="ECO:0000313" key="2">
    <source>
        <dbReference type="EMBL" id="KTD79685.1"/>
    </source>
</evidence>
<name>A0A0W1AED3_9GAMM</name>
<keyword evidence="3" id="KW-1185">Reference proteome</keyword>
<dbReference type="OrthoDB" id="5652260at2"/>
<gene>
    <name evidence="2" type="ORF">Lwor_1199</name>
</gene>
<keyword evidence="1" id="KW-0472">Membrane</keyword>
<sequence length="613" mass="70303">MVYSSQNAAFRRDKHLFFAAFSSSDQLITKIDAVAHHADTVGYTFLLKNKQLLETEFSEMFRILQKQRNKNNEIFWLYCYYCACLLEAFHSAYSQPDQMEEYAQIKILIKDRLHNKTKPKESDAPFIDSLMNSFLGGFHRLVNSPFHVAQIRDYVGYANLCRIYWAFCRLTLTQGLTLAKDMHLIDKLDVILGTHTDVDKIISVFKAPIGVINYFSVGFFIIRLMIDGGMLIKHTFFPSELEEGEKKGCDVSLLNNLPGAASIDAYRNSYILVREYDNAEAVLYYIPKTGKPLLLEHLDQEQLKTDLLHQLEYNQTILLTADEIHTFITQQTNHVPEVTTPFERFKHELYKRHCNFANDVVWATVNCLSNFNHLFNISAPVAGYLTAVFLSFDVCLALYRCKLAEQEYSTKKSQYLLEIADYNNPALFKNLSAEQRQLHIEMLHQQLIELELSWKTKEATFHFVATAAAVLMSGFSVAILASSSVLVLASFFVCTVAVAMYLSTNAYSNYKEKKLYLEQAQLTDNQLAVAYKEFETARNDFIFTMVKNTVMPTVLITTFAICWPAAIVLTAMYLSYELYHAYDQQRQTKAAQQLSLDHYEETEERPAVLPATG</sequence>
<feature type="transmembrane region" description="Helical" evidence="1">
    <location>
        <begin position="459"/>
        <end position="479"/>
    </location>
</feature>
<keyword evidence="1" id="KW-0812">Transmembrane</keyword>